<reference evidence="9 11" key="2">
    <citation type="submission" date="2018-08" db="EMBL/GenBank/DDBJ databases">
        <title>Brachybacterium saurashtrense DSM 23186.</title>
        <authorList>
            <person name="Li Y."/>
        </authorList>
    </citation>
    <scope>NUCLEOTIDE SEQUENCE [LARGE SCALE GENOMIC DNA]</scope>
    <source>
        <strain evidence="9 11">DSM 23186</strain>
    </source>
</reference>
<keyword evidence="10" id="KW-1185">Reference proteome</keyword>
<feature type="transmembrane region" description="Helical" evidence="6">
    <location>
        <begin position="204"/>
        <end position="225"/>
    </location>
</feature>
<evidence type="ECO:0000313" key="9">
    <source>
        <dbReference type="EMBL" id="RRR24894.1"/>
    </source>
</evidence>
<protein>
    <submittedName>
        <fullName evidence="9">Calcium:proton antiporter</fullName>
    </submittedName>
</protein>
<evidence type="ECO:0000256" key="3">
    <source>
        <dbReference type="ARBA" id="ARBA00022989"/>
    </source>
</evidence>
<dbReference type="PANTHER" id="PTHR37958">
    <property type="entry name" value="SODIUM-POTASSIUM/PROTON ANTIPORTER CHAA"/>
    <property type="match status" value="1"/>
</dbReference>
<feature type="transmembrane region" description="Helical" evidence="6">
    <location>
        <begin position="47"/>
        <end position="64"/>
    </location>
</feature>
<dbReference type="AlphaFoldDB" id="A0A345YPM3"/>
<keyword evidence="4 6" id="KW-0472">Membrane</keyword>
<dbReference type="EMBL" id="QSWH01000001">
    <property type="protein sequence ID" value="RRR24894.1"/>
    <property type="molecule type" value="Genomic_DNA"/>
</dbReference>
<name>A0A345YPM3_9MICO</name>
<keyword evidence="2 6" id="KW-0812">Transmembrane</keyword>
<dbReference type="Proteomes" id="UP000282185">
    <property type="component" value="Unassembled WGS sequence"/>
</dbReference>
<feature type="transmembrane region" description="Helical" evidence="6">
    <location>
        <begin position="177"/>
        <end position="198"/>
    </location>
</feature>
<proteinExistence type="predicted"/>
<evidence type="ECO:0000256" key="2">
    <source>
        <dbReference type="ARBA" id="ARBA00022692"/>
    </source>
</evidence>
<feature type="transmembrane region" description="Helical" evidence="6">
    <location>
        <begin position="394"/>
        <end position="414"/>
    </location>
</feature>
<feature type="transmembrane region" description="Helical" evidence="6">
    <location>
        <begin position="296"/>
        <end position="313"/>
    </location>
</feature>
<dbReference type="Proteomes" id="UP000254236">
    <property type="component" value="Chromosome"/>
</dbReference>
<dbReference type="InterPro" id="IPR004837">
    <property type="entry name" value="NaCa_Exmemb"/>
</dbReference>
<sequence length="442" mass="44145">MPMLRPYRPHRPDRPAAAGPAAPRGAGTGPTAPRGAGMVRAVLTRDAVLRLLLGAVAVGALALADPAPAALPSPALGLLLAGIVAVIVVAAGGVVRQAEALAHRLGDPYGTLVLTLSIVVIEVVLIAAVMLGPGASTTIARDSVTAVSMIIINLVLGLCLLVGGLRHGGLVVQRTGTSAYLAMLVVLGVIALALPAVLGPTGGYSPARSVVVAAATVLVYGVFLWRQTGAQATDFQEVTAPGGAAGPTADPAVGAAHAGAARTSDIAVPGPEVAAREGEHAPALRGETLRVHRVELLLRTGLLIATVLPVVLLSHDMAGLLDEGLARLGAPAALGGMLIALIVFTPESLTAVRAALAGEGQRVVNLCHGALVSTFALTVPAVLLLGLATGTEVVLAESGANLLLLGATLALAALSTAAPRVTALHGAVHLLLFVAYLLVLLQ</sequence>
<evidence type="ECO:0000256" key="4">
    <source>
        <dbReference type="ARBA" id="ARBA00023136"/>
    </source>
</evidence>
<gene>
    <name evidence="8" type="ORF">DWV08_09800</name>
    <name evidence="9" type="ORF">DXU92_01545</name>
</gene>
<feature type="domain" description="Sodium/calcium exchanger membrane region" evidence="7">
    <location>
        <begin position="78"/>
        <end position="228"/>
    </location>
</feature>
<dbReference type="GO" id="GO:0015385">
    <property type="term" value="F:sodium:proton antiporter activity"/>
    <property type="evidence" value="ECO:0007669"/>
    <property type="project" value="TreeGrafter"/>
</dbReference>
<feature type="compositionally biased region" description="Low complexity" evidence="5">
    <location>
        <begin position="15"/>
        <end position="33"/>
    </location>
</feature>
<dbReference type="OrthoDB" id="3531445at2"/>
<evidence type="ECO:0000259" key="7">
    <source>
        <dbReference type="Pfam" id="PF01699"/>
    </source>
</evidence>
<evidence type="ECO:0000256" key="6">
    <source>
        <dbReference type="SAM" id="Phobius"/>
    </source>
</evidence>
<feature type="transmembrane region" description="Helical" evidence="6">
    <location>
        <begin position="143"/>
        <end position="165"/>
    </location>
</feature>
<evidence type="ECO:0000256" key="1">
    <source>
        <dbReference type="ARBA" id="ARBA00004141"/>
    </source>
</evidence>
<evidence type="ECO:0000313" key="10">
    <source>
        <dbReference type="Proteomes" id="UP000254236"/>
    </source>
</evidence>
<feature type="transmembrane region" description="Helical" evidence="6">
    <location>
        <begin position="76"/>
        <end position="96"/>
    </location>
</feature>
<feature type="domain" description="Sodium/calcium exchanger membrane region" evidence="7">
    <location>
        <begin position="301"/>
        <end position="441"/>
    </location>
</feature>
<dbReference type="Pfam" id="PF01699">
    <property type="entry name" value="Na_Ca_ex"/>
    <property type="match status" value="2"/>
</dbReference>
<reference evidence="8 10" key="1">
    <citation type="submission" date="2018-07" db="EMBL/GenBank/DDBJ databases">
        <title>Brachybacterium saurashtrense DSM 23186 genome sequence.</title>
        <authorList>
            <person name="Guo L."/>
        </authorList>
    </citation>
    <scope>NUCLEOTIDE SEQUENCE [LARGE SCALE GENOMIC DNA]</scope>
    <source>
        <strain evidence="8 10">DSM 23186</strain>
    </source>
</reference>
<dbReference type="GO" id="GO:0005886">
    <property type="term" value="C:plasma membrane"/>
    <property type="evidence" value="ECO:0007669"/>
    <property type="project" value="TreeGrafter"/>
</dbReference>
<accession>A0A345YPM3</accession>
<feature type="transmembrane region" description="Helical" evidence="6">
    <location>
        <begin position="108"/>
        <end position="131"/>
    </location>
</feature>
<dbReference type="KEGG" id="bsau:DWV08_09800"/>
<dbReference type="PANTHER" id="PTHR37958:SF1">
    <property type="entry name" value="SODIUM-POTASSIUM_PROTON ANTIPORTER CHAA"/>
    <property type="match status" value="1"/>
</dbReference>
<evidence type="ECO:0000313" key="11">
    <source>
        <dbReference type="Proteomes" id="UP000282185"/>
    </source>
</evidence>
<evidence type="ECO:0000256" key="5">
    <source>
        <dbReference type="SAM" id="MobiDB-lite"/>
    </source>
</evidence>
<dbReference type="GO" id="GO:0015386">
    <property type="term" value="F:potassium:proton antiporter activity"/>
    <property type="evidence" value="ECO:0007669"/>
    <property type="project" value="TreeGrafter"/>
</dbReference>
<keyword evidence="3 6" id="KW-1133">Transmembrane helix</keyword>
<feature type="transmembrane region" description="Helical" evidence="6">
    <location>
        <begin position="421"/>
        <end position="441"/>
    </location>
</feature>
<organism evidence="9 11">
    <name type="scientific">Brachybacterium saurashtrense</name>
    <dbReference type="NCBI Taxonomy" id="556288"/>
    <lineage>
        <taxon>Bacteria</taxon>
        <taxon>Bacillati</taxon>
        <taxon>Actinomycetota</taxon>
        <taxon>Actinomycetes</taxon>
        <taxon>Micrococcales</taxon>
        <taxon>Dermabacteraceae</taxon>
        <taxon>Brachybacterium</taxon>
    </lineage>
</organism>
<dbReference type="InterPro" id="IPR052946">
    <property type="entry name" value="Alkaline_pH_Ca-Antiporter"/>
</dbReference>
<feature type="region of interest" description="Disordered" evidence="5">
    <location>
        <begin position="1"/>
        <end position="33"/>
    </location>
</feature>
<evidence type="ECO:0000313" key="8">
    <source>
        <dbReference type="EMBL" id="AXK45875.1"/>
    </source>
</evidence>
<feature type="transmembrane region" description="Helical" evidence="6">
    <location>
        <begin position="366"/>
        <end position="388"/>
    </location>
</feature>
<feature type="transmembrane region" description="Helical" evidence="6">
    <location>
        <begin position="325"/>
        <end position="345"/>
    </location>
</feature>
<dbReference type="EMBL" id="CP031356">
    <property type="protein sequence ID" value="AXK45875.1"/>
    <property type="molecule type" value="Genomic_DNA"/>
</dbReference>
<comment type="subcellular location">
    <subcellularLocation>
        <location evidence="1">Membrane</location>
        <topology evidence="1">Multi-pass membrane protein</topology>
    </subcellularLocation>
</comment>
<dbReference type="RefSeq" id="WP_115413616.1">
    <property type="nucleotide sequence ID" value="NZ_CP031356.1"/>
</dbReference>